<gene>
    <name evidence="4" type="ORF">CXG81DRAFT_6213</name>
</gene>
<evidence type="ECO:0008006" key="6">
    <source>
        <dbReference type="Google" id="ProtNLM"/>
    </source>
</evidence>
<dbReference type="GO" id="GO:0005737">
    <property type="term" value="C:cytoplasm"/>
    <property type="evidence" value="ECO:0007669"/>
    <property type="project" value="UniProtKB-SubCell"/>
</dbReference>
<dbReference type="InterPro" id="IPR029021">
    <property type="entry name" value="Prot-tyrosine_phosphatase-like"/>
</dbReference>
<dbReference type="CDD" id="cd14501">
    <property type="entry name" value="PFA-DSP"/>
    <property type="match status" value="1"/>
</dbReference>
<proteinExistence type="predicted"/>
<reference evidence="5" key="1">
    <citation type="journal article" date="2018" name="Nat. Microbiol.">
        <title>Leveraging single-cell genomics to expand the fungal tree of life.</title>
        <authorList>
            <person name="Ahrendt S.R."/>
            <person name="Quandt C.A."/>
            <person name="Ciobanu D."/>
            <person name="Clum A."/>
            <person name="Salamov A."/>
            <person name="Andreopoulos B."/>
            <person name="Cheng J.F."/>
            <person name="Woyke T."/>
            <person name="Pelin A."/>
            <person name="Henrissat B."/>
            <person name="Reynolds N.K."/>
            <person name="Benny G.L."/>
            <person name="Smith M.E."/>
            <person name="James T.Y."/>
            <person name="Grigoriev I.V."/>
        </authorList>
    </citation>
    <scope>NUCLEOTIDE SEQUENCE [LARGE SCALE GENOMIC DNA]</scope>
    <source>
        <strain evidence="5">ATCC 52028</strain>
    </source>
</reference>
<dbReference type="AlphaFoldDB" id="A0A4P9XBW4"/>
<protein>
    <recommendedName>
        <fullName evidence="6">Protein-tyrosine phosphatase</fullName>
    </recommendedName>
</protein>
<dbReference type="InterPro" id="IPR004861">
    <property type="entry name" value="Siw14-like"/>
</dbReference>
<dbReference type="OrthoDB" id="6375174at2759"/>
<dbReference type="FunFam" id="3.90.190.10:FF:000035">
    <property type="entry name" value="Tyrosine phosphatase, putative"/>
    <property type="match status" value="1"/>
</dbReference>
<dbReference type="Proteomes" id="UP000274922">
    <property type="component" value="Unassembled WGS sequence"/>
</dbReference>
<dbReference type="PANTHER" id="PTHR31126:SF18">
    <property type="entry name" value="PROTEIN-TYROSINE-PHOSPHATASE"/>
    <property type="match status" value="1"/>
</dbReference>
<dbReference type="EMBL" id="ML014132">
    <property type="protein sequence ID" value="RKP02927.1"/>
    <property type="molecule type" value="Genomic_DNA"/>
</dbReference>
<evidence type="ECO:0000313" key="4">
    <source>
        <dbReference type="EMBL" id="RKP02927.1"/>
    </source>
</evidence>
<organism evidence="4 5">
    <name type="scientific">Caulochytrium protostelioides</name>
    <dbReference type="NCBI Taxonomy" id="1555241"/>
    <lineage>
        <taxon>Eukaryota</taxon>
        <taxon>Fungi</taxon>
        <taxon>Fungi incertae sedis</taxon>
        <taxon>Chytridiomycota</taxon>
        <taxon>Chytridiomycota incertae sedis</taxon>
        <taxon>Chytridiomycetes</taxon>
        <taxon>Caulochytriales</taxon>
        <taxon>Caulochytriaceae</taxon>
        <taxon>Caulochytrium</taxon>
    </lineage>
</organism>
<keyword evidence="3" id="KW-0378">Hydrolase</keyword>
<feature type="non-terminal residue" evidence="4">
    <location>
        <position position="163"/>
    </location>
</feature>
<keyword evidence="5" id="KW-1185">Reference proteome</keyword>
<dbReference type="STRING" id="1555241.A0A4P9XBW4"/>
<dbReference type="SUPFAM" id="SSF52799">
    <property type="entry name" value="(Phosphotyrosine protein) phosphatases II"/>
    <property type="match status" value="1"/>
</dbReference>
<comment type="subcellular location">
    <subcellularLocation>
        <location evidence="1">Cytoplasm</location>
    </subcellularLocation>
</comment>
<evidence type="ECO:0000256" key="3">
    <source>
        <dbReference type="ARBA" id="ARBA00022801"/>
    </source>
</evidence>
<evidence type="ECO:0000256" key="1">
    <source>
        <dbReference type="ARBA" id="ARBA00004496"/>
    </source>
</evidence>
<sequence>PASYGLVAPGIYRSNTPPSHTFPFLRTLHLRTAVILSPEQPTRALVQFFEECGTTLVQVSCQQRPSPQRFGFNLGAADTWRPISDRLVKDVLELVLDRTRHPLLLMCSSGVYETGIVVGCLRRLQGWSLTSILSEYGNVAATAGRMPRVGHEQFVELFDLDLI</sequence>
<feature type="non-terminal residue" evidence="4">
    <location>
        <position position="1"/>
    </location>
</feature>
<name>A0A4P9XBW4_9FUNG</name>
<evidence type="ECO:0000313" key="5">
    <source>
        <dbReference type="Proteomes" id="UP000274922"/>
    </source>
</evidence>
<accession>A0A4P9XBW4</accession>
<dbReference type="Gene3D" id="3.90.190.10">
    <property type="entry name" value="Protein tyrosine phosphatase superfamily"/>
    <property type="match status" value="1"/>
</dbReference>
<keyword evidence="2" id="KW-0963">Cytoplasm</keyword>
<dbReference type="Pfam" id="PF03162">
    <property type="entry name" value="Y_phosphatase2"/>
    <property type="match status" value="1"/>
</dbReference>
<evidence type="ECO:0000256" key="2">
    <source>
        <dbReference type="ARBA" id="ARBA00022490"/>
    </source>
</evidence>
<dbReference type="GO" id="GO:0016791">
    <property type="term" value="F:phosphatase activity"/>
    <property type="evidence" value="ECO:0007669"/>
    <property type="project" value="TreeGrafter"/>
</dbReference>
<dbReference type="PANTHER" id="PTHR31126">
    <property type="entry name" value="TYROSINE-PROTEIN PHOSPHATASE"/>
    <property type="match status" value="1"/>
</dbReference>